<dbReference type="Pfam" id="PF00496">
    <property type="entry name" value="SBP_bac_5"/>
    <property type="match status" value="1"/>
</dbReference>
<protein>
    <submittedName>
        <fullName evidence="6">ABC transporter substrate-binding protein</fullName>
    </submittedName>
</protein>
<dbReference type="PANTHER" id="PTHR30290:SF9">
    <property type="entry name" value="OLIGOPEPTIDE-BINDING PROTEIN APPA"/>
    <property type="match status" value="1"/>
</dbReference>
<reference evidence="7" key="1">
    <citation type="journal article" date="2019" name="Int. J. Syst. Evol. Microbiol.">
        <title>The Global Catalogue of Microorganisms (GCM) 10K type strain sequencing project: providing services to taxonomists for standard genome sequencing and annotation.</title>
        <authorList>
            <consortium name="The Broad Institute Genomics Platform"/>
            <consortium name="The Broad Institute Genome Sequencing Center for Infectious Disease"/>
            <person name="Wu L."/>
            <person name="Ma J."/>
        </authorList>
    </citation>
    <scope>NUCLEOTIDE SEQUENCE [LARGE SCALE GENOMIC DNA]</scope>
    <source>
        <strain evidence="7">JCM 16014</strain>
    </source>
</reference>
<evidence type="ECO:0000259" key="5">
    <source>
        <dbReference type="Pfam" id="PF00496"/>
    </source>
</evidence>
<organism evidence="6 7">
    <name type="scientific">Catenulispora yoronensis</name>
    <dbReference type="NCBI Taxonomy" id="450799"/>
    <lineage>
        <taxon>Bacteria</taxon>
        <taxon>Bacillati</taxon>
        <taxon>Actinomycetota</taxon>
        <taxon>Actinomycetes</taxon>
        <taxon>Catenulisporales</taxon>
        <taxon>Catenulisporaceae</taxon>
        <taxon>Catenulispora</taxon>
    </lineage>
</organism>
<evidence type="ECO:0000256" key="3">
    <source>
        <dbReference type="ARBA" id="ARBA00022729"/>
    </source>
</evidence>
<comment type="caution">
    <text evidence="6">The sequence shown here is derived from an EMBL/GenBank/DDBJ whole genome shotgun (WGS) entry which is preliminary data.</text>
</comment>
<sequence>MQLSRPARLTAWVLALATLTLTGCGSGKSSTVAANAKPVAGGSLTYAVNTEPTCFDAHISPQDITGEIDRNVLDSLVSEDSSGTFHPWLAASWTVSSDLQSYTFDLRKDVTFTDGTPFDAAAVKANFDSIAAPATRSQYASSLLGPYKGTTVVDQYTVRVDFSAPFAPFLQAAGTAYLGFYSPKALAAHSNNLCAGGAAAIGTGPFVFAGYTKGQSAVFTENPNYAWGPAGAAHSGPAYLSKLTFRFLPDSATRVGTLTSSQAQVIRSVPAEQVASLKRTPGVTVKELEQPGGAYNLWLNTTVAPLDDQRVREAIQRGIDIAADVKAVYFGVYPRAWSPLTPSTQGYDAALVNSWAYNPDLANRLLDEAGWTGRDAQGYRTKNGAVLSVEWPLLPAEYITDQRDVLGQAIQADLRKVGVRITRPQYDIGTYLQRAYGGKEGILDSSWSRDEPDVLWLFYNSASISAGGQNATFYKDATLDSLTAQGRATLDKTARDQSYGKVQQQVIDLATTVPIYNPVTIVGEQNSVHGLTFDPNDWAVFYGVWLS</sequence>
<dbReference type="Gene3D" id="3.40.190.10">
    <property type="entry name" value="Periplasmic binding protein-like II"/>
    <property type="match status" value="1"/>
</dbReference>
<evidence type="ECO:0000256" key="1">
    <source>
        <dbReference type="ARBA" id="ARBA00005695"/>
    </source>
</evidence>
<proteinExistence type="inferred from homology"/>
<dbReference type="InterPro" id="IPR000914">
    <property type="entry name" value="SBP_5_dom"/>
</dbReference>
<dbReference type="CDD" id="cd08492">
    <property type="entry name" value="PBP2_NikA_DppA_OppA_like_15"/>
    <property type="match status" value="1"/>
</dbReference>
<feature type="signal peptide" evidence="4">
    <location>
        <begin position="1"/>
        <end position="17"/>
    </location>
</feature>
<keyword evidence="7" id="KW-1185">Reference proteome</keyword>
<feature type="domain" description="Solute-binding protein family 5" evidence="5">
    <location>
        <begin position="85"/>
        <end position="463"/>
    </location>
</feature>
<dbReference type="EMBL" id="BAAAQN010000095">
    <property type="protein sequence ID" value="GAA2064190.1"/>
    <property type="molecule type" value="Genomic_DNA"/>
</dbReference>
<evidence type="ECO:0000256" key="2">
    <source>
        <dbReference type="ARBA" id="ARBA00022448"/>
    </source>
</evidence>
<comment type="similarity">
    <text evidence="1">Belongs to the bacterial solute-binding protein 5 family.</text>
</comment>
<dbReference type="Gene3D" id="3.10.105.10">
    <property type="entry name" value="Dipeptide-binding Protein, Domain 3"/>
    <property type="match status" value="1"/>
</dbReference>
<dbReference type="SUPFAM" id="SSF53850">
    <property type="entry name" value="Periplasmic binding protein-like II"/>
    <property type="match status" value="1"/>
</dbReference>
<dbReference type="PROSITE" id="PS51257">
    <property type="entry name" value="PROKAR_LIPOPROTEIN"/>
    <property type="match status" value="1"/>
</dbReference>
<dbReference type="PANTHER" id="PTHR30290">
    <property type="entry name" value="PERIPLASMIC BINDING COMPONENT OF ABC TRANSPORTER"/>
    <property type="match status" value="1"/>
</dbReference>
<dbReference type="PIRSF" id="PIRSF002741">
    <property type="entry name" value="MppA"/>
    <property type="match status" value="1"/>
</dbReference>
<dbReference type="InterPro" id="IPR030678">
    <property type="entry name" value="Peptide/Ni-bd"/>
</dbReference>
<gene>
    <name evidence="6" type="ORF">GCM10009839_89520</name>
</gene>
<dbReference type="InterPro" id="IPR039424">
    <property type="entry name" value="SBP_5"/>
</dbReference>
<dbReference type="Proteomes" id="UP001500751">
    <property type="component" value="Unassembled WGS sequence"/>
</dbReference>
<keyword evidence="2" id="KW-0813">Transport</keyword>
<dbReference type="RefSeq" id="WP_344671863.1">
    <property type="nucleotide sequence ID" value="NZ_BAAAQN010000095.1"/>
</dbReference>
<evidence type="ECO:0000313" key="6">
    <source>
        <dbReference type="EMBL" id="GAA2064190.1"/>
    </source>
</evidence>
<evidence type="ECO:0000256" key="4">
    <source>
        <dbReference type="SAM" id="SignalP"/>
    </source>
</evidence>
<name>A0ABP5H6F4_9ACTN</name>
<evidence type="ECO:0000313" key="7">
    <source>
        <dbReference type="Proteomes" id="UP001500751"/>
    </source>
</evidence>
<feature type="chain" id="PRO_5045156231" evidence="4">
    <location>
        <begin position="18"/>
        <end position="547"/>
    </location>
</feature>
<keyword evidence="3 4" id="KW-0732">Signal</keyword>
<accession>A0ABP5H6F4</accession>